<name>A0AAW1LFX0_SAPOF</name>
<gene>
    <name evidence="3" type="ORF">RND81_04G189000</name>
</gene>
<organism evidence="3 4">
    <name type="scientific">Saponaria officinalis</name>
    <name type="common">Common soapwort</name>
    <name type="synonym">Lychnis saponaria</name>
    <dbReference type="NCBI Taxonomy" id="3572"/>
    <lineage>
        <taxon>Eukaryota</taxon>
        <taxon>Viridiplantae</taxon>
        <taxon>Streptophyta</taxon>
        <taxon>Embryophyta</taxon>
        <taxon>Tracheophyta</taxon>
        <taxon>Spermatophyta</taxon>
        <taxon>Magnoliopsida</taxon>
        <taxon>eudicotyledons</taxon>
        <taxon>Gunneridae</taxon>
        <taxon>Pentapetalae</taxon>
        <taxon>Caryophyllales</taxon>
        <taxon>Caryophyllaceae</taxon>
        <taxon>Caryophylleae</taxon>
        <taxon>Saponaria</taxon>
    </lineage>
</organism>
<evidence type="ECO:0000313" key="4">
    <source>
        <dbReference type="Proteomes" id="UP001443914"/>
    </source>
</evidence>
<keyword evidence="4" id="KW-1185">Reference proteome</keyword>
<accession>A0AAW1LFX0</accession>
<proteinExistence type="predicted"/>
<dbReference type="Proteomes" id="UP001443914">
    <property type="component" value="Unassembled WGS sequence"/>
</dbReference>
<keyword evidence="2" id="KW-1133">Transmembrane helix</keyword>
<evidence type="ECO:0000313" key="3">
    <source>
        <dbReference type="EMBL" id="KAK9735184.1"/>
    </source>
</evidence>
<protein>
    <submittedName>
        <fullName evidence="3">Uncharacterized protein</fullName>
    </submittedName>
</protein>
<keyword evidence="2" id="KW-0812">Transmembrane</keyword>
<keyword evidence="2" id="KW-0472">Membrane</keyword>
<comment type="caution">
    <text evidence="3">The sequence shown here is derived from an EMBL/GenBank/DDBJ whole genome shotgun (WGS) entry which is preliminary data.</text>
</comment>
<sequence>MAFTPAPAPARDRYHIFARPPNHELYVGSAGGFKPKHSAASGGANPKHSAASGGVNPKQSVVDALVNNVVDKVTSGWNVWWVIGVITLGVAIYCFYRVWKKNYNSERAVEGRRSQKLRKLKRCYTGCEKRAEEVLRK</sequence>
<dbReference type="AlphaFoldDB" id="A0AAW1LFX0"/>
<dbReference type="EMBL" id="JBDFQZ010000004">
    <property type="protein sequence ID" value="KAK9735184.1"/>
    <property type="molecule type" value="Genomic_DNA"/>
</dbReference>
<feature type="region of interest" description="Disordered" evidence="1">
    <location>
        <begin position="37"/>
        <end position="56"/>
    </location>
</feature>
<evidence type="ECO:0000256" key="2">
    <source>
        <dbReference type="SAM" id="Phobius"/>
    </source>
</evidence>
<evidence type="ECO:0000256" key="1">
    <source>
        <dbReference type="SAM" id="MobiDB-lite"/>
    </source>
</evidence>
<feature type="transmembrane region" description="Helical" evidence="2">
    <location>
        <begin position="79"/>
        <end position="99"/>
    </location>
</feature>
<reference evidence="3" key="1">
    <citation type="submission" date="2024-03" db="EMBL/GenBank/DDBJ databases">
        <title>WGS assembly of Saponaria officinalis var. Norfolk2.</title>
        <authorList>
            <person name="Jenkins J."/>
            <person name="Shu S."/>
            <person name="Grimwood J."/>
            <person name="Barry K."/>
            <person name="Goodstein D."/>
            <person name="Schmutz J."/>
            <person name="Leebens-Mack J."/>
            <person name="Osbourn A."/>
        </authorList>
    </citation>
    <scope>NUCLEOTIDE SEQUENCE [LARGE SCALE GENOMIC DNA]</scope>
    <source>
        <strain evidence="3">JIC</strain>
    </source>
</reference>